<evidence type="ECO:0000256" key="1">
    <source>
        <dbReference type="SAM" id="MobiDB-lite"/>
    </source>
</evidence>
<evidence type="ECO:0008006" key="3">
    <source>
        <dbReference type="Google" id="ProtNLM"/>
    </source>
</evidence>
<reference evidence="2" key="1">
    <citation type="submission" date="2018-05" db="EMBL/GenBank/DDBJ databases">
        <authorList>
            <person name="Lanie J.A."/>
            <person name="Ng W.-L."/>
            <person name="Kazmierczak K.M."/>
            <person name="Andrzejewski T.M."/>
            <person name="Davidsen T.M."/>
            <person name="Wayne K.J."/>
            <person name="Tettelin H."/>
            <person name="Glass J.I."/>
            <person name="Rusch D."/>
            <person name="Podicherti R."/>
            <person name="Tsui H.-C.T."/>
            <person name="Winkler M.E."/>
        </authorList>
    </citation>
    <scope>NUCLEOTIDE SEQUENCE</scope>
</reference>
<protein>
    <recommendedName>
        <fullName evidence="3">Nucleotide-diphospho-sugar transferase domain-containing protein</fullName>
    </recommendedName>
</protein>
<sequence>MEIEIKIEELRKKKIFVATPMYGGMCNGMYTKSTADLATIATQYGMDVRFFYLFNESLITRARNYLVDEFLRSPYTHLMFIDSDIHFNPNDVLTLAALDKEIIGAPYPKKVIAWEKVRNAVDAGLADEDPTILEEFTGDFVFNPVAGTNEIKVSDPVEVLEIGTGFMLIAREVFEKFREAYPQFSYKPDHNRSEHFDGSRYIHAFFDTVIDSEAFAGKGSGGSDRYLSEDYMFCQFTRKIGISTWLCPWMKLGHVGSYVFNGTLPALGNLDFAAHGNDMESRPHNVTEEEEKEAEKAAGKTLNRTERRKAARKNRKKKK</sequence>
<accession>A0A382E557</accession>
<dbReference type="Gene3D" id="3.90.550.40">
    <property type="match status" value="1"/>
</dbReference>
<name>A0A382E557_9ZZZZ</name>
<dbReference type="AlphaFoldDB" id="A0A382E557"/>
<dbReference type="EMBL" id="UINC01042802">
    <property type="protein sequence ID" value="SVB45926.1"/>
    <property type="molecule type" value="Genomic_DNA"/>
</dbReference>
<feature type="region of interest" description="Disordered" evidence="1">
    <location>
        <begin position="278"/>
        <end position="319"/>
    </location>
</feature>
<feature type="compositionally biased region" description="Basic residues" evidence="1">
    <location>
        <begin position="306"/>
        <end position="319"/>
    </location>
</feature>
<organism evidence="2">
    <name type="scientific">marine metagenome</name>
    <dbReference type="NCBI Taxonomy" id="408172"/>
    <lineage>
        <taxon>unclassified sequences</taxon>
        <taxon>metagenomes</taxon>
        <taxon>ecological metagenomes</taxon>
    </lineage>
</organism>
<dbReference type="SUPFAM" id="SSF53448">
    <property type="entry name" value="Nucleotide-diphospho-sugar transferases"/>
    <property type="match status" value="1"/>
</dbReference>
<feature type="compositionally biased region" description="Basic and acidic residues" evidence="1">
    <location>
        <begin position="278"/>
        <end position="298"/>
    </location>
</feature>
<dbReference type="InterPro" id="IPR029044">
    <property type="entry name" value="Nucleotide-diphossugar_trans"/>
</dbReference>
<gene>
    <name evidence="2" type="ORF">METZ01_LOCUS198780</name>
</gene>
<proteinExistence type="predicted"/>
<evidence type="ECO:0000313" key="2">
    <source>
        <dbReference type="EMBL" id="SVB45926.1"/>
    </source>
</evidence>